<evidence type="ECO:0000256" key="2">
    <source>
        <dbReference type="ARBA" id="ARBA00022475"/>
    </source>
</evidence>
<feature type="transmembrane region" description="Helical" evidence="6">
    <location>
        <begin position="36"/>
        <end position="54"/>
    </location>
</feature>
<proteinExistence type="predicted"/>
<comment type="subcellular location">
    <subcellularLocation>
        <location evidence="1">Cell membrane</location>
        <topology evidence="1">Multi-pass membrane protein</topology>
    </subcellularLocation>
</comment>
<evidence type="ECO:0000256" key="1">
    <source>
        <dbReference type="ARBA" id="ARBA00004651"/>
    </source>
</evidence>
<name>A0ABQ2EPU2_9DEIO</name>
<evidence type="ECO:0000313" key="7">
    <source>
        <dbReference type="EMBL" id="GGK15758.1"/>
    </source>
</evidence>
<dbReference type="PANTHER" id="PTHR30482:SF10">
    <property type="entry name" value="HIGH-AFFINITY BRANCHED-CHAIN AMINO ACID TRANSPORT PROTEIN BRAE"/>
    <property type="match status" value="1"/>
</dbReference>
<feature type="transmembrane region" description="Helical" evidence="6">
    <location>
        <begin position="307"/>
        <end position="324"/>
    </location>
</feature>
<dbReference type="Pfam" id="PF02653">
    <property type="entry name" value="BPD_transp_2"/>
    <property type="match status" value="1"/>
</dbReference>
<feature type="transmembrane region" description="Helical" evidence="6">
    <location>
        <begin position="60"/>
        <end position="81"/>
    </location>
</feature>
<gene>
    <name evidence="7" type="ORF">GCM10008955_06520</name>
</gene>
<evidence type="ECO:0000256" key="6">
    <source>
        <dbReference type="SAM" id="Phobius"/>
    </source>
</evidence>
<evidence type="ECO:0000256" key="5">
    <source>
        <dbReference type="ARBA" id="ARBA00023136"/>
    </source>
</evidence>
<dbReference type="CDD" id="cd06581">
    <property type="entry name" value="TM_PBP1_LivM_like"/>
    <property type="match status" value="1"/>
</dbReference>
<organism evidence="7 8">
    <name type="scientific">Deinococcus malanensis</name>
    <dbReference type="NCBI Taxonomy" id="1706855"/>
    <lineage>
        <taxon>Bacteria</taxon>
        <taxon>Thermotogati</taxon>
        <taxon>Deinococcota</taxon>
        <taxon>Deinococci</taxon>
        <taxon>Deinococcales</taxon>
        <taxon>Deinococcaceae</taxon>
        <taxon>Deinococcus</taxon>
    </lineage>
</organism>
<dbReference type="InterPro" id="IPR001851">
    <property type="entry name" value="ABC_transp_permease"/>
</dbReference>
<dbReference type="PANTHER" id="PTHR30482">
    <property type="entry name" value="HIGH-AFFINITY BRANCHED-CHAIN AMINO ACID TRANSPORT SYSTEM PERMEASE"/>
    <property type="match status" value="1"/>
</dbReference>
<feature type="transmembrane region" description="Helical" evidence="6">
    <location>
        <begin position="88"/>
        <end position="106"/>
    </location>
</feature>
<evidence type="ECO:0000256" key="4">
    <source>
        <dbReference type="ARBA" id="ARBA00022989"/>
    </source>
</evidence>
<dbReference type="InterPro" id="IPR043428">
    <property type="entry name" value="LivM-like"/>
</dbReference>
<evidence type="ECO:0000256" key="3">
    <source>
        <dbReference type="ARBA" id="ARBA00022692"/>
    </source>
</evidence>
<feature type="transmembrane region" description="Helical" evidence="6">
    <location>
        <begin position="272"/>
        <end position="295"/>
    </location>
</feature>
<dbReference type="RefSeq" id="WP_229780601.1">
    <property type="nucleotide sequence ID" value="NZ_BMPP01000002.1"/>
</dbReference>
<keyword evidence="4 6" id="KW-1133">Transmembrane helix</keyword>
<keyword evidence="5 6" id="KW-0472">Membrane</keyword>
<keyword evidence="3 6" id="KW-0812">Transmembrane</keyword>
<comment type="caution">
    <text evidence="7">The sequence shown here is derived from an EMBL/GenBank/DDBJ whole genome shotgun (WGS) entry which is preliminary data.</text>
</comment>
<feature type="transmembrane region" description="Helical" evidence="6">
    <location>
        <begin position="112"/>
        <end position="133"/>
    </location>
</feature>
<dbReference type="EMBL" id="BMPP01000002">
    <property type="protein sequence ID" value="GGK15758.1"/>
    <property type="molecule type" value="Genomic_DNA"/>
</dbReference>
<feature type="transmembrane region" description="Helical" evidence="6">
    <location>
        <begin position="185"/>
        <end position="205"/>
    </location>
</feature>
<accession>A0ABQ2EPU2</accession>
<evidence type="ECO:0000313" key="8">
    <source>
        <dbReference type="Proteomes" id="UP000647587"/>
    </source>
</evidence>
<feature type="transmembrane region" description="Helical" evidence="6">
    <location>
        <begin position="140"/>
        <end position="157"/>
    </location>
</feature>
<keyword evidence="2" id="KW-1003">Cell membrane</keyword>
<sequence length="340" mass="36230">MSHIRNAADTALADVAEKGVLGRTMTRRPDFTVAKLWPLAVFFALALIFPFLPLGDKREFLLQIGFFTLVAGIMALSWDILARSGQVSLAHAAFYGLGAYSYALLIKVGLPWVAAMPAAALLAGLFSLVLGAVTMRLSGMYFAIATLAFTEVVRTVIQNLPESVAGGANGMLVPALLGGNSRGQYLLALSLLLLTVGVSLIVRLTRLHHAFAAIRQGEETARVLGVSIVRYKLAAFFISSVLAALAGVLYAGKTFFINPLETFSLANSIAPLTTSIFGGLYTTLGPVLGATVLRVAEEILHSNVKNGYLVVYGLVLMLSILWLPRGLMGLLRRGKHGGDL</sequence>
<dbReference type="Proteomes" id="UP000647587">
    <property type="component" value="Unassembled WGS sequence"/>
</dbReference>
<feature type="transmembrane region" description="Helical" evidence="6">
    <location>
        <begin position="233"/>
        <end position="252"/>
    </location>
</feature>
<keyword evidence="8" id="KW-1185">Reference proteome</keyword>
<reference evidence="8" key="1">
    <citation type="journal article" date="2019" name="Int. J. Syst. Evol. Microbiol.">
        <title>The Global Catalogue of Microorganisms (GCM) 10K type strain sequencing project: providing services to taxonomists for standard genome sequencing and annotation.</title>
        <authorList>
            <consortium name="The Broad Institute Genomics Platform"/>
            <consortium name="The Broad Institute Genome Sequencing Center for Infectious Disease"/>
            <person name="Wu L."/>
            <person name="Ma J."/>
        </authorList>
    </citation>
    <scope>NUCLEOTIDE SEQUENCE [LARGE SCALE GENOMIC DNA]</scope>
    <source>
        <strain evidence="8">JCM 30331</strain>
    </source>
</reference>
<protein>
    <submittedName>
        <fullName evidence="7">Branched-chain amino acid ABC transporter permease</fullName>
    </submittedName>
</protein>